<dbReference type="Gene3D" id="3.40.50.720">
    <property type="entry name" value="NAD(P)-binding Rossmann-like Domain"/>
    <property type="match status" value="1"/>
</dbReference>
<gene>
    <name evidence="13" type="ORF">ENS06_01170</name>
</gene>
<dbReference type="InterPro" id="IPR008927">
    <property type="entry name" value="6-PGluconate_DH-like_C_sf"/>
</dbReference>
<proteinExistence type="inferred from homology"/>
<keyword evidence="6 9" id="KW-0560">Oxidoreductase</keyword>
<dbReference type="GO" id="GO:0015940">
    <property type="term" value="P:pantothenate biosynthetic process"/>
    <property type="evidence" value="ECO:0007669"/>
    <property type="project" value="UniProtKB-UniPathway"/>
</dbReference>
<evidence type="ECO:0000259" key="11">
    <source>
        <dbReference type="Pfam" id="PF02558"/>
    </source>
</evidence>
<comment type="pathway">
    <text evidence="1 9">Cofactor biosynthesis; (R)-pantothenate biosynthesis; (R)-pantoate from 3-methyl-2-oxobutanoate: step 2/2.</text>
</comment>
<dbReference type="GO" id="GO:0008677">
    <property type="term" value="F:2-dehydropantoate 2-reductase activity"/>
    <property type="evidence" value="ECO:0007669"/>
    <property type="project" value="UniProtKB-EC"/>
</dbReference>
<evidence type="ECO:0000256" key="4">
    <source>
        <dbReference type="ARBA" id="ARBA00019465"/>
    </source>
</evidence>
<dbReference type="NCBIfam" id="TIGR00745">
    <property type="entry name" value="apbA_panE"/>
    <property type="match status" value="1"/>
</dbReference>
<dbReference type="InterPro" id="IPR050838">
    <property type="entry name" value="Ketopantoate_reductase"/>
</dbReference>
<name>A0A832E977_9BACT</name>
<dbReference type="UniPathway" id="UPA00028">
    <property type="reaction ID" value="UER00004"/>
</dbReference>
<evidence type="ECO:0000256" key="1">
    <source>
        <dbReference type="ARBA" id="ARBA00004994"/>
    </source>
</evidence>
<comment type="similarity">
    <text evidence="2 9">Belongs to the ketopantoate reductase family.</text>
</comment>
<dbReference type="AlphaFoldDB" id="A0A832E977"/>
<dbReference type="InterPro" id="IPR013332">
    <property type="entry name" value="KPR_N"/>
</dbReference>
<comment type="caution">
    <text evidence="13">The sequence shown here is derived from an EMBL/GenBank/DDBJ whole genome shotgun (WGS) entry which is preliminary data.</text>
</comment>
<dbReference type="InterPro" id="IPR013328">
    <property type="entry name" value="6PGD_dom2"/>
</dbReference>
<dbReference type="PANTHER" id="PTHR43765">
    <property type="entry name" value="2-DEHYDROPANTOATE 2-REDUCTASE-RELATED"/>
    <property type="match status" value="1"/>
</dbReference>
<dbReference type="InterPro" id="IPR013752">
    <property type="entry name" value="KPA_reductase"/>
</dbReference>
<dbReference type="FunFam" id="1.10.1040.10:FF:000017">
    <property type="entry name" value="2-dehydropantoate 2-reductase"/>
    <property type="match status" value="1"/>
</dbReference>
<evidence type="ECO:0000256" key="6">
    <source>
        <dbReference type="ARBA" id="ARBA00023002"/>
    </source>
</evidence>
<dbReference type="GO" id="GO:0005737">
    <property type="term" value="C:cytoplasm"/>
    <property type="evidence" value="ECO:0007669"/>
    <property type="project" value="TreeGrafter"/>
</dbReference>
<feature type="domain" description="Ketopantoate reductase N-terminal" evidence="11">
    <location>
        <begin position="3"/>
        <end position="154"/>
    </location>
</feature>
<comment type="function">
    <text evidence="9">Catalyzes the NADPH-dependent reduction of ketopantoate into pantoic acid.</text>
</comment>
<dbReference type="EMBL" id="DSTK01000005">
    <property type="protein sequence ID" value="HFK95917.1"/>
    <property type="molecule type" value="Genomic_DNA"/>
</dbReference>
<evidence type="ECO:0000313" key="13">
    <source>
        <dbReference type="EMBL" id="HFK95917.1"/>
    </source>
</evidence>
<dbReference type="SUPFAM" id="SSF51735">
    <property type="entry name" value="NAD(P)-binding Rossmann-fold domains"/>
    <property type="match status" value="1"/>
</dbReference>
<dbReference type="Pfam" id="PF08546">
    <property type="entry name" value="ApbA_C"/>
    <property type="match status" value="1"/>
</dbReference>
<evidence type="ECO:0000256" key="10">
    <source>
        <dbReference type="SAM" id="SignalP"/>
    </source>
</evidence>
<accession>A0A832E977</accession>
<dbReference type="Gene3D" id="1.10.1040.10">
    <property type="entry name" value="N-(1-d-carboxylethyl)-l-norvaline Dehydrogenase, domain 2"/>
    <property type="match status" value="1"/>
</dbReference>
<evidence type="ECO:0000256" key="2">
    <source>
        <dbReference type="ARBA" id="ARBA00007870"/>
    </source>
</evidence>
<feature type="chain" id="PRO_5032999324" description="2-dehydropantoate 2-reductase" evidence="10">
    <location>
        <begin position="21"/>
        <end position="309"/>
    </location>
</feature>
<sequence length="309" mass="32351">MRIMVVGAGAMGSLFGARFAAAGAPVLLLDVDAHHVAAIRTHGLRLKELTGEEKTFRLEASSEPVAWHPPADLVLVMVKSYATEHALRLVSPQSVGPRTLFLSLQNGMGNAEILSRLVGEDRVLVGVTAQGATKAAPGVVRHGGVGPTFFGSASGSSPDGISDLLDLFSAAGLEAAYCPDIRDLLWHKLCVNVGINAVTALCGIDNGTVAALDPARRLCEAAVTEAVAVARAEGIDLPEDMTARVLAVAEATASNRSSMRQDVEGRRPTEIEAINGAVVRLARKHGIGAPVNWTLTQLVKIRELSYGDG</sequence>
<protein>
    <recommendedName>
        <fullName evidence="4 9">2-dehydropantoate 2-reductase</fullName>
        <ecNumber evidence="3 9">1.1.1.169</ecNumber>
    </recommendedName>
    <alternativeName>
        <fullName evidence="7 9">Ketopantoate reductase</fullName>
    </alternativeName>
</protein>
<keyword evidence="5 9" id="KW-0521">NADP</keyword>
<dbReference type="Pfam" id="PF02558">
    <property type="entry name" value="ApbA"/>
    <property type="match status" value="1"/>
</dbReference>
<feature type="domain" description="Ketopantoate reductase C-terminal" evidence="12">
    <location>
        <begin position="180"/>
        <end position="302"/>
    </location>
</feature>
<evidence type="ECO:0000256" key="9">
    <source>
        <dbReference type="RuleBase" id="RU362068"/>
    </source>
</evidence>
<evidence type="ECO:0000256" key="7">
    <source>
        <dbReference type="ARBA" id="ARBA00032024"/>
    </source>
</evidence>
<organism evidence="13">
    <name type="scientific">Desulfacinum infernum</name>
    <dbReference type="NCBI Taxonomy" id="35837"/>
    <lineage>
        <taxon>Bacteria</taxon>
        <taxon>Pseudomonadati</taxon>
        <taxon>Thermodesulfobacteriota</taxon>
        <taxon>Syntrophobacteria</taxon>
        <taxon>Syntrophobacterales</taxon>
        <taxon>Syntrophobacteraceae</taxon>
        <taxon>Desulfacinum</taxon>
    </lineage>
</organism>
<dbReference type="PANTHER" id="PTHR43765:SF2">
    <property type="entry name" value="2-DEHYDROPANTOATE 2-REDUCTASE"/>
    <property type="match status" value="1"/>
</dbReference>
<dbReference type="SUPFAM" id="SSF48179">
    <property type="entry name" value="6-phosphogluconate dehydrogenase C-terminal domain-like"/>
    <property type="match status" value="1"/>
</dbReference>
<evidence type="ECO:0000256" key="5">
    <source>
        <dbReference type="ARBA" id="ARBA00022857"/>
    </source>
</evidence>
<dbReference type="InterPro" id="IPR003710">
    <property type="entry name" value="ApbA"/>
</dbReference>
<dbReference type="EC" id="1.1.1.169" evidence="3 9"/>
<feature type="signal peptide" evidence="10">
    <location>
        <begin position="1"/>
        <end position="20"/>
    </location>
</feature>
<evidence type="ECO:0000259" key="12">
    <source>
        <dbReference type="Pfam" id="PF08546"/>
    </source>
</evidence>
<reference evidence="13" key="1">
    <citation type="journal article" date="2020" name="mSystems">
        <title>Genome- and Community-Level Interaction Insights into Carbon Utilization and Element Cycling Functions of Hydrothermarchaeota in Hydrothermal Sediment.</title>
        <authorList>
            <person name="Zhou Z."/>
            <person name="Liu Y."/>
            <person name="Xu W."/>
            <person name="Pan J."/>
            <person name="Luo Z.H."/>
            <person name="Li M."/>
        </authorList>
    </citation>
    <scope>NUCLEOTIDE SEQUENCE [LARGE SCALE GENOMIC DNA]</scope>
    <source>
        <strain evidence="13">SpSt-456</strain>
    </source>
</reference>
<comment type="catalytic activity">
    <reaction evidence="8 9">
        <text>(R)-pantoate + NADP(+) = 2-dehydropantoate + NADPH + H(+)</text>
        <dbReference type="Rhea" id="RHEA:16233"/>
        <dbReference type="ChEBI" id="CHEBI:11561"/>
        <dbReference type="ChEBI" id="CHEBI:15378"/>
        <dbReference type="ChEBI" id="CHEBI:15980"/>
        <dbReference type="ChEBI" id="CHEBI:57783"/>
        <dbReference type="ChEBI" id="CHEBI:58349"/>
        <dbReference type="EC" id="1.1.1.169"/>
    </reaction>
</comment>
<dbReference type="GO" id="GO:0050661">
    <property type="term" value="F:NADP binding"/>
    <property type="evidence" value="ECO:0007669"/>
    <property type="project" value="TreeGrafter"/>
</dbReference>
<evidence type="ECO:0000256" key="8">
    <source>
        <dbReference type="ARBA" id="ARBA00048793"/>
    </source>
</evidence>
<keyword evidence="10" id="KW-0732">Signal</keyword>
<keyword evidence="9" id="KW-0566">Pantothenate biosynthesis</keyword>
<evidence type="ECO:0000256" key="3">
    <source>
        <dbReference type="ARBA" id="ARBA00013014"/>
    </source>
</evidence>
<dbReference type="InterPro" id="IPR036291">
    <property type="entry name" value="NAD(P)-bd_dom_sf"/>
</dbReference>